<dbReference type="InterPro" id="IPR006311">
    <property type="entry name" value="TAT_signal"/>
</dbReference>
<proteinExistence type="predicted"/>
<dbReference type="RefSeq" id="WP_279529811.1">
    <property type="nucleotide sequence ID" value="NZ_CP122312.1"/>
</dbReference>
<accession>A0ABD5Z3Z5</accession>
<evidence type="ECO:0008006" key="3">
    <source>
        <dbReference type="Google" id="ProtNLM"/>
    </source>
</evidence>
<comment type="caution">
    <text evidence="1">The sequence shown here is derived from an EMBL/GenBank/DDBJ whole genome shotgun (WGS) entry which is preliminary data.</text>
</comment>
<protein>
    <recommendedName>
        <fullName evidence="3">Photosynthesis system II assembly factor Ycf48/Hcf136-like domain-containing protein</fullName>
    </recommendedName>
</protein>
<organism evidence="1 2">
    <name type="scientific">Halospeciosus flavus</name>
    <dbReference type="NCBI Taxonomy" id="3032283"/>
    <lineage>
        <taxon>Archaea</taxon>
        <taxon>Methanobacteriati</taxon>
        <taxon>Methanobacteriota</taxon>
        <taxon>Stenosarchaea group</taxon>
        <taxon>Halobacteria</taxon>
        <taxon>Halobacteriales</taxon>
        <taxon>Halobacteriaceae</taxon>
        <taxon>Halospeciosus</taxon>
    </lineage>
</organism>
<keyword evidence="2" id="KW-1185">Reference proteome</keyword>
<sequence>MDERRLSRRSLLATGAIAGATALGVGGVASATANSEWVEVDSPTGNALYDTVFAAGKSYAVGSGGNVLRRGSDGWTIVVADGVTGDNKTLHACDTTSDGKYLWMCGSSGRVGYYDLETGTMQGYTSPVNNGTTYNDVVAWGRSGKERVYLATSSGRVVVGTRDSSGAMQWHTTDTGGGYTVNGIDFYERKKGHAVTNGEAVYATKDGGETWDHVGIEFSQVPLNDVVSRPDHVYVVGGSGQLYRGDRHCTRWTPFSPGSKELSAIVHNDDGEWLGCGGSGRALRKQWAGWGEYQTPVGLHLNGCALGNPDVVVGDSGTILERT</sequence>
<evidence type="ECO:0000313" key="2">
    <source>
        <dbReference type="Proteomes" id="UP001596447"/>
    </source>
</evidence>
<evidence type="ECO:0000313" key="1">
    <source>
        <dbReference type="EMBL" id="MFC7199888.1"/>
    </source>
</evidence>
<name>A0ABD5Z3Z5_9EURY</name>
<gene>
    <name evidence="1" type="ORF">ACFQJ9_10795</name>
</gene>
<dbReference type="EMBL" id="JBHTAR010000011">
    <property type="protein sequence ID" value="MFC7199888.1"/>
    <property type="molecule type" value="Genomic_DNA"/>
</dbReference>
<reference evidence="1 2" key="1">
    <citation type="journal article" date="2019" name="Int. J. Syst. Evol. Microbiol.">
        <title>The Global Catalogue of Microorganisms (GCM) 10K type strain sequencing project: providing services to taxonomists for standard genome sequencing and annotation.</title>
        <authorList>
            <consortium name="The Broad Institute Genomics Platform"/>
            <consortium name="The Broad Institute Genome Sequencing Center for Infectious Disease"/>
            <person name="Wu L."/>
            <person name="Ma J."/>
        </authorList>
    </citation>
    <scope>NUCLEOTIDE SEQUENCE [LARGE SCALE GENOMIC DNA]</scope>
    <source>
        <strain evidence="1 2">XZGYJ-43</strain>
    </source>
</reference>
<dbReference type="PROSITE" id="PS51318">
    <property type="entry name" value="TAT"/>
    <property type="match status" value="1"/>
</dbReference>
<dbReference type="AlphaFoldDB" id="A0ABD5Z3Z5"/>
<dbReference type="SUPFAM" id="SSF69322">
    <property type="entry name" value="Tricorn protease domain 2"/>
    <property type="match status" value="1"/>
</dbReference>
<dbReference type="Proteomes" id="UP001596447">
    <property type="component" value="Unassembled WGS sequence"/>
</dbReference>